<dbReference type="PANTHER" id="PTHR11895:SF7">
    <property type="entry name" value="GLUTAMYL-TRNA(GLN) AMIDOTRANSFERASE SUBUNIT A, MITOCHONDRIAL"/>
    <property type="match status" value="1"/>
</dbReference>
<dbReference type="EMBL" id="JBHTJO010000001">
    <property type="protein sequence ID" value="MFD0986347.1"/>
    <property type="molecule type" value="Genomic_DNA"/>
</dbReference>
<evidence type="ECO:0000256" key="3">
    <source>
        <dbReference type="ARBA" id="ARBA00021874"/>
    </source>
</evidence>
<comment type="caution">
    <text evidence="5">The sequence shown here is derived from an EMBL/GenBank/DDBJ whole genome shotgun (WGS) entry which is preliminary data.</text>
</comment>
<comment type="function">
    <text evidence="1">Hydrolyzes indole-3-acetamide (IAM) into indole-3-acetic acid (IAA).</text>
</comment>
<dbReference type="RefSeq" id="WP_379086308.1">
    <property type="nucleotide sequence ID" value="NZ_JBHTJO010000001.1"/>
</dbReference>
<evidence type="ECO:0000256" key="2">
    <source>
        <dbReference type="ARBA" id="ARBA00009199"/>
    </source>
</evidence>
<proteinExistence type="inferred from homology"/>
<dbReference type="Gene3D" id="3.90.1300.10">
    <property type="entry name" value="Amidase signature (AS) domain"/>
    <property type="match status" value="1"/>
</dbReference>
<dbReference type="InterPro" id="IPR023631">
    <property type="entry name" value="Amidase_dom"/>
</dbReference>
<evidence type="ECO:0000313" key="6">
    <source>
        <dbReference type="Proteomes" id="UP001597102"/>
    </source>
</evidence>
<dbReference type="PANTHER" id="PTHR11895">
    <property type="entry name" value="TRANSAMIDASE"/>
    <property type="match status" value="1"/>
</dbReference>
<dbReference type="Pfam" id="PF01425">
    <property type="entry name" value="Amidase"/>
    <property type="match status" value="1"/>
</dbReference>
<evidence type="ECO:0000256" key="1">
    <source>
        <dbReference type="ARBA" id="ARBA00003871"/>
    </source>
</evidence>
<dbReference type="SUPFAM" id="SSF75304">
    <property type="entry name" value="Amidase signature (AS) enzymes"/>
    <property type="match status" value="1"/>
</dbReference>
<reference evidence="6" key="1">
    <citation type="journal article" date="2019" name="Int. J. Syst. Evol. Microbiol.">
        <title>The Global Catalogue of Microorganisms (GCM) 10K type strain sequencing project: providing services to taxonomists for standard genome sequencing and annotation.</title>
        <authorList>
            <consortium name="The Broad Institute Genomics Platform"/>
            <consortium name="The Broad Institute Genome Sequencing Center for Infectious Disease"/>
            <person name="Wu L."/>
            <person name="Ma J."/>
        </authorList>
    </citation>
    <scope>NUCLEOTIDE SEQUENCE [LARGE SCALE GENOMIC DNA]</scope>
    <source>
        <strain evidence="6">CCUG 61697</strain>
    </source>
</reference>
<sequence>MSYRSARDIREAVLSGDTTCEAVVAGAIARAKAVQPELNPFTILLEDEALETARALDAEGPGETPCLLHGVPLVIKDMTPTKGHPTTMGSLTTGDGLTDHDAVVVERLKSQGAIVIGKTTTAEFAFSSFTRSKRYGFTRNPWDPERTPGGSSGGSAVSVATGVVPLGEGTDMGGSVRIPAGASGIVGFKPSLGRIPMTILPNGLNTISHFGPLASCVEDAALFVAATAGQHPGDLLSQRTPFQLAETVPVPVKGLRFALSVDLGYCDVQQDVADAMHRTAEQIAANGAEIVEVSLGWTRAVYDEWLKQWNQLLSLFPTGQTEEQLAQLDPALAECIRDGRALSATEYMAVDRLRTEMSLQLGEIFESCDALLCPTNAVEAPPVDAPEAEYEKDTAEGKFRAFDMTHPFNMVSSLPVLSLPIGLTQAGLPIGMQIAGPAHTDERLLAIAGGIEALRGPFPAPPTFQQ</sequence>
<keyword evidence="6" id="KW-1185">Reference proteome</keyword>
<comment type="similarity">
    <text evidence="2">Belongs to the amidase family.</text>
</comment>
<dbReference type="InterPro" id="IPR036928">
    <property type="entry name" value="AS_sf"/>
</dbReference>
<evidence type="ECO:0000259" key="4">
    <source>
        <dbReference type="Pfam" id="PF01425"/>
    </source>
</evidence>
<accession>A0ABW3J7D4</accession>
<dbReference type="Proteomes" id="UP001597102">
    <property type="component" value="Unassembled WGS sequence"/>
</dbReference>
<protein>
    <recommendedName>
        <fullName evidence="3">Indoleacetamide hydrolase</fullName>
    </recommendedName>
</protein>
<feature type="domain" description="Amidase" evidence="4">
    <location>
        <begin position="23"/>
        <end position="445"/>
    </location>
</feature>
<evidence type="ECO:0000313" key="5">
    <source>
        <dbReference type="EMBL" id="MFD0986347.1"/>
    </source>
</evidence>
<dbReference type="InterPro" id="IPR000120">
    <property type="entry name" value="Amidase"/>
</dbReference>
<name>A0ABW3J7D4_9HYPH</name>
<organism evidence="5 6">
    <name type="scientific">Methyloligella solikamskensis</name>
    <dbReference type="NCBI Taxonomy" id="1177756"/>
    <lineage>
        <taxon>Bacteria</taxon>
        <taxon>Pseudomonadati</taxon>
        <taxon>Pseudomonadota</taxon>
        <taxon>Alphaproteobacteria</taxon>
        <taxon>Hyphomicrobiales</taxon>
        <taxon>Hyphomicrobiaceae</taxon>
        <taxon>Methyloligella</taxon>
    </lineage>
</organism>
<dbReference type="InterPro" id="IPR020556">
    <property type="entry name" value="Amidase_CS"/>
</dbReference>
<gene>
    <name evidence="5" type="ORF">ACFQ2F_04480</name>
</gene>
<dbReference type="PROSITE" id="PS00571">
    <property type="entry name" value="AMIDASES"/>
    <property type="match status" value="1"/>
</dbReference>